<evidence type="ECO:0000256" key="6">
    <source>
        <dbReference type="ARBA" id="ARBA00023136"/>
    </source>
</evidence>
<sequence length="424" mass="44195">MRNYLADTSPLTESLEFRRLWFGQLLSILGSQLTVTAVSLQVYDLTRSSFNVGLLGLVALVPFVFAGLYGGAIVDANDRRTVAIASSWLLWGTSALIALQAWLRLENVLLIYLLVGIQALGTGLNMPARSAIIPRLIRPEKLAAANALNMITFGLGGAAGPLLAGALVASVDYGWTYTFDVLSFTVAMWALFRLPPLPPEGAVRRAGIRSVAEGFQFLGTRPNIRMTFLIDMCAMVFAMPRAVLPAVAVLALGGGAATAGALLAGIAAGTFLGGLFSGPVARLRWQGRGVQWSVVAWGASILALGTVVLSAGRTSPGGPTWWVLPAILCMVAAGAADSVSAALRSTILQAATPDALRGRLQGGVFTVVVGGGPRLGDVFSGGMASWLGEGTSIVVGALACIALVWVLHVAQPGFARYDAEHPTP</sequence>
<keyword evidence="3" id="KW-1003">Cell membrane</keyword>
<keyword evidence="9" id="KW-1185">Reference proteome</keyword>
<accession>A0A127A4U0</accession>
<dbReference type="InterPro" id="IPR036259">
    <property type="entry name" value="MFS_trans_sf"/>
</dbReference>
<feature type="transmembrane region" description="Helical" evidence="7">
    <location>
        <begin position="109"/>
        <end position="126"/>
    </location>
</feature>
<dbReference type="Pfam" id="PF05977">
    <property type="entry name" value="MFS_3"/>
    <property type="match status" value="1"/>
</dbReference>
<keyword evidence="4 7" id="KW-0812">Transmembrane</keyword>
<dbReference type="CDD" id="cd06173">
    <property type="entry name" value="MFS_MefA_like"/>
    <property type="match status" value="1"/>
</dbReference>
<keyword evidence="5 7" id="KW-1133">Transmembrane helix</keyword>
<dbReference type="OrthoDB" id="5494559at2"/>
<proteinExistence type="predicted"/>
<feature type="transmembrane region" description="Helical" evidence="7">
    <location>
        <begin position="321"/>
        <end position="343"/>
    </location>
</feature>
<feature type="transmembrane region" description="Helical" evidence="7">
    <location>
        <begin position="82"/>
        <end position="103"/>
    </location>
</feature>
<dbReference type="PANTHER" id="PTHR23513">
    <property type="entry name" value="INTEGRAL MEMBRANE EFFLUX PROTEIN-RELATED"/>
    <property type="match status" value="1"/>
</dbReference>
<dbReference type="Proteomes" id="UP000070134">
    <property type="component" value="Chromosome"/>
</dbReference>
<evidence type="ECO:0000256" key="5">
    <source>
        <dbReference type="ARBA" id="ARBA00022989"/>
    </source>
</evidence>
<feature type="transmembrane region" description="Helical" evidence="7">
    <location>
        <begin position="393"/>
        <end position="410"/>
    </location>
</feature>
<feature type="transmembrane region" description="Helical" evidence="7">
    <location>
        <begin position="257"/>
        <end position="277"/>
    </location>
</feature>
<dbReference type="InterPro" id="IPR010290">
    <property type="entry name" value="TM_effector"/>
</dbReference>
<dbReference type="AlphaFoldDB" id="A0A127A4U0"/>
<dbReference type="STRING" id="37927.SA2016_3129"/>
<feature type="transmembrane region" description="Helical" evidence="7">
    <location>
        <begin position="20"/>
        <end position="43"/>
    </location>
</feature>
<dbReference type="KEGG" id="satk:SA2016_3129"/>
<dbReference type="RefSeq" id="WP_066499764.1">
    <property type="nucleotide sequence ID" value="NZ_BJMO01000021.1"/>
</dbReference>
<dbReference type="SUPFAM" id="SSF103473">
    <property type="entry name" value="MFS general substrate transporter"/>
    <property type="match status" value="1"/>
</dbReference>
<dbReference type="PATRIC" id="fig|37927.3.peg.3212"/>
<evidence type="ECO:0000313" key="9">
    <source>
        <dbReference type="Proteomes" id="UP000070134"/>
    </source>
</evidence>
<evidence type="ECO:0000256" key="3">
    <source>
        <dbReference type="ARBA" id="ARBA00022475"/>
    </source>
</evidence>
<name>A0A127A4U0_9MICC</name>
<evidence type="ECO:0000256" key="7">
    <source>
        <dbReference type="SAM" id="Phobius"/>
    </source>
</evidence>
<dbReference type="PANTHER" id="PTHR23513:SF9">
    <property type="entry name" value="ENTEROBACTIN EXPORTER ENTS"/>
    <property type="match status" value="1"/>
</dbReference>
<gene>
    <name evidence="8" type="ORF">SA2016_3129</name>
</gene>
<dbReference type="Gene3D" id="1.20.1250.20">
    <property type="entry name" value="MFS general substrate transporter like domains"/>
    <property type="match status" value="1"/>
</dbReference>
<feature type="transmembrane region" description="Helical" evidence="7">
    <location>
        <begin position="289"/>
        <end position="309"/>
    </location>
</feature>
<keyword evidence="2" id="KW-0813">Transport</keyword>
<keyword evidence="6 7" id="KW-0472">Membrane</keyword>
<evidence type="ECO:0000256" key="4">
    <source>
        <dbReference type="ARBA" id="ARBA00022692"/>
    </source>
</evidence>
<feature type="transmembrane region" description="Helical" evidence="7">
    <location>
        <begin position="228"/>
        <end position="251"/>
    </location>
</feature>
<evidence type="ECO:0000313" key="8">
    <source>
        <dbReference type="EMBL" id="AMM33794.1"/>
    </source>
</evidence>
<feature type="transmembrane region" description="Helical" evidence="7">
    <location>
        <begin position="175"/>
        <end position="194"/>
    </location>
</feature>
<dbReference type="EMBL" id="CP014518">
    <property type="protein sequence ID" value="AMM33794.1"/>
    <property type="molecule type" value="Genomic_DNA"/>
</dbReference>
<feature type="transmembrane region" description="Helical" evidence="7">
    <location>
        <begin position="49"/>
        <end position="70"/>
    </location>
</feature>
<protein>
    <submittedName>
        <fullName evidence="8">MFS transporter</fullName>
    </submittedName>
</protein>
<dbReference type="GO" id="GO:0005886">
    <property type="term" value="C:plasma membrane"/>
    <property type="evidence" value="ECO:0007669"/>
    <property type="project" value="UniProtKB-SubCell"/>
</dbReference>
<evidence type="ECO:0000256" key="2">
    <source>
        <dbReference type="ARBA" id="ARBA00022448"/>
    </source>
</evidence>
<feature type="transmembrane region" description="Helical" evidence="7">
    <location>
        <begin position="147"/>
        <end position="169"/>
    </location>
</feature>
<reference evidence="8 9" key="1">
    <citation type="submission" date="2016-02" db="EMBL/GenBank/DDBJ databases">
        <title>Complete genome of Sinomonas atrocyanea KCTC 3377.</title>
        <authorList>
            <person name="Kim K.M."/>
        </authorList>
    </citation>
    <scope>NUCLEOTIDE SEQUENCE [LARGE SCALE GENOMIC DNA]</scope>
    <source>
        <strain evidence="8 9">KCTC 3377</strain>
    </source>
</reference>
<evidence type="ECO:0000256" key="1">
    <source>
        <dbReference type="ARBA" id="ARBA00004429"/>
    </source>
</evidence>
<comment type="subcellular location">
    <subcellularLocation>
        <location evidence="1">Cell inner membrane</location>
        <topology evidence="1">Multi-pass membrane protein</topology>
    </subcellularLocation>
</comment>
<organism evidence="8 9">
    <name type="scientific">Sinomonas atrocyanea</name>
    <dbReference type="NCBI Taxonomy" id="37927"/>
    <lineage>
        <taxon>Bacteria</taxon>
        <taxon>Bacillati</taxon>
        <taxon>Actinomycetota</taxon>
        <taxon>Actinomycetes</taxon>
        <taxon>Micrococcales</taxon>
        <taxon>Micrococcaceae</taxon>
        <taxon>Sinomonas</taxon>
    </lineage>
</organism>